<dbReference type="PROSITE" id="PS50235">
    <property type="entry name" value="USP_3"/>
    <property type="match status" value="1"/>
</dbReference>
<dbReference type="InterPro" id="IPR028889">
    <property type="entry name" value="USP"/>
</dbReference>
<dbReference type="AlphaFoldDB" id="A0A2J8KVN6"/>
<organism evidence="5 6">
    <name type="scientific">Pan troglodytes</name>
    <name type="common">Chimpanzee</name>
    <dbReference type="NCBI Taxonomy" id="9598"/>
    <lineage>
        <taxon>Eukaryota</taxon>
        <taxon>Metazoa</taxon>
        <taxon>Chordata</taxon>
        <taxon>Craniata</taxon>
        <taxon>Vertebrata</taxon>
        <taxon>Euteleostomi</taxon>
        <taxon>Mammalia</taxon>
        <taxon>Eutheria</taxon>
        <taxon>Euarchontoglires</taxon>
        <taxon>Primates</taxon>
        <taxon>Haplorrhini</taxon>
        <taxon>Catarrhini</taxon>
        <taxon>Hominidae</taxon>
        <taxon>Pan</taxon>
    </lineage>
</organism>
<dbReference type="EC" id="3.4.19.12" evidence="2"/>
<dbReference type="EMBL" id="NBAG03000333">
    <property type="protein sequence ID" value="PNI39084.1"/>
    <property type="molecule type" value="Genomic_DNA"/>
</dbReference>
<dbReference type="Proteomes" id="UP000236370">
    <property type="component" value="Unassembled WGS sequence"/>
</dbReference>
<evidence type="ECO:0000259" key="4">
    <source>
        <dbReference type="PROSITE" id="PS50235"/>
    </source>
</evidence>
<sequence>HQQATKKLDLWSLPPVLVVHLKRFSYSRYMRDKLDTLVDFPIKYCFCKK</sequence>
<dbReference type="InterPro" id="IPR050185">
    <property type="entry name" value="Ub_carboxyl-term_hydrolase"/>
</dbReference>
<evidence type="ECO:0000256" key="1">
    <source>
        <dbReference type="ARBA" id="ARBA00000707"/>
    </source>
</evidence>
<accession>A0A2J8KVN6</accession>
<keyword evidence="3" id="KW-0378">Hydrolase</keyword>
<evidence type="ECO:0000313" key="6">
    <source>
        <dbReference type="Proteomes" id="UP000236370"/>
    </source>
</evidence>
<dbReference type="SUPFAM" id="SSF54001">
    <property type="entry name" value="Cysteine proteinases"/>
    <property type="match status" value="1"/>
</dbReference>
<dbReference type="GO" id="GO:0004843">
    <property type="term" value="F:cysteine-type deubiquitinase activity"/>
    <property type="evidence" value="ECO:0007669"/>
    <property type="project" value="UniProtKB-EC"/>
</dbReference>
<gene>
    <name evidence="5" type="ORF">CK820_G0035389</name>
</gene>
<dbReference type="PANTHER" id="PTHR21646:SF28">
    <property type="entry name" value="UBIQUITIN CARBOXYL-TERMINAL HYDROLASE 15"/>
    <property type="match status" value="1"/>
</dbReference>
<comment type="catalytic activity">
    <reaction evidence="1">
        <text>Thiol-dependent hydrolysis of ester, thioester, amide, peptide and isopeptide bonds formed by the C-terminal Gly of ubiquitin (a 76-residue protein attached to proteins as an intracellular targeting signal).</text>
        <dbReference type="EC" id="3.4.19.12"/>
    </reaction>
</comment>
<feature type="domain" description="USP" evidence="4">
    <location>
        <begin position="1"/>
        <end position="49"/>
    </location>
</feature>
<dbReference type="Gene3D" id="3.90.70.10">
    <property type="entry name" value="Cysteine proteinases"/>
    <property type="match status" value="1"/>
</dbReference>
<protein>
    <recommendedName>
        <fullName evidence="2">ubiquitinyl hydrolase 1</fullName>
        <ecNumber evidence="2">3.4.19.12</ecNumber>
    </recommendedName>
</protein>
<feature type="non-terminal residue" evidence="5">
    <location>
        <position position="1"/>
    </location>
</feature>
<dbReference type="InterPro" id="IPR001394">
    <property type="entry name" value="Peptidase_C19_UCH"/>
</dbReference>
<dbReference type="SMR" id="A0A2J8KVN6"/>
<comment type="caution">
    <text evidence="5">The sequence shown here is derived from an EMBL/GenBank/DDBJ whole genome shotgun (WGS) entry which is preliminary data.</text>
</comment>
<dbReference type="PANTHER" id="PTHR21646">
    <property type="entry name" value="UBIQUITIN CARBOXYL-TERMINAL HYDROLASE"/>
    <property type="match status" value="1"/>
</dbReference>
<evidence type="ECO:0000256" key="2">
    <source>
        <dbReference type="ARBA" id="ARBA00012759"/>
    </source>
</evidence>
<dbReference type="Pfam" id="PF00443">
    <property type="entry name" value="UCH"/>
    <property type="match status" value="1"/>
</dbReference>
<dbReference type="GO" id="GO:0016579">
    <property type="term" value="P:protein deubiquitination"/>
    <property type="evidence" value="ECO:0007669"/>
    <property type="project" value="InterPro"/>
</dbReference>
<proteinExistence type="predicted"/>
<reference evidence="5 6" key="1">
    <citation type="submission" date="2017-12" db="EMBL/GenBank/DDBJ databases">
        <title>High-resolution comparative analysis of great ape genomes.</title>
        <authorList>
            <person name="Pollen A."/>
            <person name="Hastie A."/>
            <person name="Hormozdiari F."/>
            <person name="Dougherty M."/>
            <person name="Liu R."/>
            <person name="Chaisson M."/>
            <person name="Hoppe E."/>
            <person name="Hill C."/>
            <person name="Pang A."/>
            <person name="Hillier L."/>
            <person name="Baker C."/>
            <person name="Armstrong J."/>
            <person name="Shendure J."/>
            <person name="Paten B."/>
            <person name="Wilson R."/>
            <person name="Chao H."/>
            <person name="Schneider V."/>
            <person name="Ventura M."/>
            <person name="Kronenberg Z."/>
            <person name="Murali S."/>
            <person name="Gordon D."/>
            <person name="Cantsilieris S."/>
            <person name="Munson K."/>
            <person name="Nelson B."/>
            <person name="Raja A."/>
            <person name="Underwood J."/>
            <person name="Diekhans M."/>
            <person name="Fiddes I."/>
            <person name="Haussler D."/>
            <person name="Eichler E."/>
        </authorList>
    </citation>
    <scope>NUCLEOTIDE SEQUENCE [LARGE SCALE GENOMIC DNA]</scope>
    <source>
        <strain evidence="5">Yerkes chimp pedigree #C0471</strain>
    </source>
</reference>
<dbReference type="InterPro" id="IPR038765">
    <property type="entry name" value="Papain-like_cys_pep_sf"/>
</dbReference>
<name>A0A2J8KVN6_PANTR</name>
<evidence type="ECO:0000313" key="5">
    <source>
        <dbReference type="EMBL" id="PNI39084.1"/>
    </source>
</evidence>
<evidence type="ECO:0000256" key="3">
    <source>
        <dbReference type="ARBA" id="ARBA00022801"/>
    </source>
</evidence>